<evidence type="ECO:0000313" key="2">
    <source>
        <dbReference type="Proteomes" id="UP001304071"/>
    </source>
</evidence>
<gene>
    <name evidence="1" type="ORF">R8Z52_19795</name>
</gene>
<reference evidence="1 2" key="1">
    <citation type="submission" date="2023-11" db="EMBL/GenBank/DDBJ databases">
        <title>Plant-associative lifestyle of Vibrio porteresiae and its evolutionary dynamics.</title>
        <authorList>
            <person name="Rameshkumar N."/>
            <person name="Kirti K."/>
        </authorList>
    </citation>
    <scope>NUCLEOTIDE SEQUENCE [LARGE SCALE GENOMIC DNA]</scope>
    <source>
        <strain evidence="1 2">MSSRF30</strain>
    </source>
</reference>
<organism evidence="1 2">
    <name type="scientific">Vibrio porteresiae DSM 19223</name>
    <dbReference type="NCBI Taxonomy" id="1123496"/>
    <lineage>
        <taxon>Bacteria</taxon>
        <taxon>Pseudomonadati</taxon>
        <taxon>Pseudomonadota</taxon>
        <taxon>Gammaproteobacteria</taxon>
        <taxon>Vibrionales</taxon>
        <taxon>Vibrionaceae</taxon>
        <taxon>Vibrio</taxon>
    </lineage>
</organism>
<sequence>MGKLSAEIVYLSKKGKDYHLNGQFWTKVTWLDTRLGESYINQNQVIKMSPLKDDFKPRWVNEDITISPDAKTAYLNYILRARISDIDSGVTWK</sequence>
<dbReference type="Proteomes" id="UP001304071">
    <property type="component" value="Chromosome 2"/>
</dbReference>
<name>A0ABZ0QMW2_9VIBR</name>
<proteinExistence type="predicted"/>
<dbReference type="EMBL" id="CP138204">
    <property type="protein sequence ID" value="WPC76773.1"/>
    <property type="molecule type" value="Genomic_DNA"/>
</dbReference>
<dbReference type="RefSeq" id="WP_261897170.1">
    <property type="nucleotide sequence ID" value="NZ_AP024896.1"/>
</dbReference>
<keyword evidence="2" id="KW-1185">Reference proteome</keyword>
<accession>A0ABZ0QMW2</accession>
<evidence type="ECO:0000313" key="1">
    <source>
        <dbReference type="EMBL" id="WPC76773.1"/>
    </source>
</evidence>
<protein>
    <submittedName>
        <fullName evidence="1">Uncharacterized protein</fullName>
    </submittedName>
</protein>